<sequence>MTQQGITETRMHSDSNLDSHYHKKDEHYPKGNRFLNVLIFIGWMLLAQIPIVLILFITNFSAKMDVTSGTLATLLFMLLAAVVIWLVRRYYQRHTYEPIKPFKRKDIMINIGWALLLRVIVIGMSFLMMAITGQAQTENDKALLGNFQGAKPSPDQLGQAFPVIVFALTLTFVAPYLEELIYRGIFKETLFKRSSFWLPFILSSLIFASQHGISNWVAVLMYIIMGMVFYLAYHRRHNVRDSMMVHMIHNGVTGIVIIVSYFIAMFS</sequence>
<organism evidence="4 7">
    <name type="scientific">Staphylococcus hominis</name>
    <dbReference type="NCBI Taxonomy" id="1290"/>
    <lineage>
        <taxon>Bacteria</taxon>
        <taxon>Bacillati</taxon>
        <taxon>Bacillota</taxon>
        <taxon>Bacilli</taxon>
        <taxon>Bacillales</taxon>
        <taxon>Staphylococcaceae</taxon>
        <taxon>Staphylococcus</taxon>
    </lineage>
</organism>
<feature type="transmembrane region" description="Helical" evidence="2">
    <location>
        <begin position="69"/>
        <end position="87"/>
    </location>
</feature>
<evidence type="ECO:0000256" key="2">
    <source>
        <dbReference type="SAM" id="Phobius"/>
    </source>
</evidence>
<dbReference type="Proteomes" id="UP000509636">
    <property type="component" value="Chromosome"/>
</dbReference>
<dbReference type="RefSeq" id="WP_002449357.1">
    <property type="nucleotide sequence ID" value="NZ_CANLYX010000002.1"/>
</dbReference>
<feature type="region of interest" description="Disordered" evidence="1">
    <location>
        <begin position="1"/>
        <end position="22"/>
    </location>
</feature>
<dbReference type="PANTHER" id="PTHR36435">
    <property type="entry name" value="SLR1288 PROTEIN"/>
    <property type="match status" value="1"/>
</dbReference>
<feature type="transmembrane region" description="Helical" evidence="2">
    <location>
        <begin position="34"/>
        <end position="57"/>
    </location>
</feature>
<proteinExistence type="predicted"/>
<dbReference type="GeneID" id="58106252"/>
<evidence type="ECO:0000313" key="4">
    <source>
        <dbReference type="EMBL" id="MCM5672130.1"/>
    </source>
</evidence>
<dbReference type="InterPro" id="IPR052710">
    <property type="entry name" value="CAAX_protease"/>
</dbReference>
<dbReference type="GO" id="GO:0004175">
    <property type="term" value="F:endopeptidase activity"/>
    <property type="evidence" value="ECO:0007669"/>
    <property type="project" value="UniProtKB-ARBA"/>
</dbReference>
<feature type="transmembrane region" description="Helical" evidence="2">
    <location>
        <begin position="160"/>
        <end position="178"/>
    </location>
</feature>
<reference evidence="5 6" key="1">
    <citation type="submission" date="2019-09" db="EMBL/GenBank/DDBJ databases">
        <title>FDA dAtabase for Regulatory Grade micrObial Sequences (FDA-ARGOS): Supporting development and validation of Infectious Disease Dx tests.</title>
        <authorList>
            <person name="Sciortino C."/>
            <person name="Tallon L."/>
            <person name="Sadzewicz L."/>
            <person name="Vavikolanu K."/>
            <person name="Mehta A."/>
            <person name="Aluvathingal J."/>
            <person name="Nadendla S."/>
            <person name="Nandy P."/>
            <person name="Geyer C."/>
            <person name="Yan Y."/>
            <person name="Sichtig H."/>
        </authorList>
    </citation>
    <scope>NUCLEOTIDE SEQUENCE [LARGE SCALE GENOMIC DNA]</scope>
    <source>
        <strain evidence="5 6">FDAARGOS_661</strain>
    </source>
</reference>
<dbReference type="AlphaFoldDB" id="A0A533ITZ5"/>
<feature type="transmembrane region" description="Helical" evidence="2">
    <location>
        <begin position="190"/>
        <end position="207"/>
    </location>
</feature>
<evidence type="ECO:0000313" key="7">
    <source>
        <dbReference type="Proteomes" id="UP000665944"/>
    </source>
</evidence>
<accession>A0A533ITZ5</accession>
<keyword evidence="2" id="KW-1133">Transmembrane helix</keyword>
<gene>
    <name evidence="5" type="ORF">FOB69_04270</name>
    <name evidence="4" type="ORF">J7T32_005020</name>
</gene>
<dbReference type="EMBL" id="JAGHKT020000005">
    <property type="protein sequence ID" value="MCM5672130.1"/>
    <property type="molecule type" value="Genomic_DNA"/>
</dbReference>
<keyword evidence="2" id="KW-0812">Transmembrane</keyword>
<feature type="compositionally biased region" description="Basic and acidic residues" evidence="1">
    <location>
        <begin position="9"/>
        <end position="22"/>
    </location>
</feature>
<feature type="transmembrane region" description="Helical" evidence="2">
    <location>
        <begin position="245"/>
        <end position="266"/>
    </location>
</feature>
<dbReference type="PANTHER" id="PTHR36435:SF1">
    <property type="entry name" value="CAAX AMINO TERMINAL PROTEASE FAMILY PROTEIN"/>
    <property type="match status" value="1"/>
</dbReference>
<evidence type="ECO:0000313" key="5">
    <source>
        <dbReference type="EMBL" id="QKQ28762.1"/>
    </source>
</evidence>
<feature type="transmembrane region" description="Helical" evidence="2">
    <location>
        <begin position="213"/>
        <end position="233"/>
    </location>
</feature>
<feature type="transmembrane region" description="Helical" evidence="2">
    <location>
        <begin position="107"/>
        <end position="131"/>
    </location>
</feature>
<keyword evidence="2" id="KW-0472">Membrane</keyword>
<keyword evidence="5" id="KW-0645">Protease</keyword>
<evidence type="ECO:0000313" key="6">
    <source>
        <dbReference type="Proteomes" id="UP000509636"/>
    </source>
</evidence>
<keyword evidence="4" id="KW-0378">Hydrolase</keyword>
<dbReference type="GO" id="GO:0006508">
    <property type="term" value="P:proteolysis"/>
    <property type="evidence" value="ECO:0007669"/>
    <property type="project" value="UniProtKB-KW"/>
</dbReference>
<reference evidence="4 7" key="2">
    <citation type="submission" date="2022-06" db="EMBL/GenBank/DDBJ databases">
        <title>Staphylococcus hominis ShoR14 genome sequence.</title>
        <authorList>
            <person name="Yeo C.C."/>
            <person name="Chew C.H."/>
            <person name="Che Hamzah A.M."/>
            <person name="Al-Trad E.I."/>
        </authorList>
    </citation>
    <scope>NUCLEOTIDE SEQUENCE [LARGE SCALE GENOMIC DNA]</scope>
    <source>
        <strain evidence="4 7">ShoR14</strain>
    </source>
</reference>
<evidence type="ECO:0000259" key="3">
    <source>
        <dbReference type="Pfam" id="PF02517"/>
    </source>
</evidence>
<dbReference type="GO" id="GO:0080120">
    <property type="term" value="P:CAAX-box protein maturation"/>
    <property type="evidence" value="ECO:0007669"/>
    <property type="project" value="UniProtKB-ARBA"/>
</dbReference>
<keyword evidence="4" id="KW-0482">Metalloprotease</keyword>
<keyword evidence="7" id="KW-1185">Reference proteome</keyword>
<dbReference type="Pfam" id="PF02517">
    <property type="entry name" value="Rce1-like"/>
    <property type="match status" value="1"/>
</dbReference>
<protein>
    <submittedName>
        <fullName evidence="4">CPBP family intramembrane metalloprotease</fullName>
    </submittedName>
</protein>
<dbReference type="EMBL" id="CP054550">
    <property type="protein sequence ID" value="QKQ28762.1"/>
    <property type="molecule type" value="Genomic_DNA"/>
</dbReference>
<evidence type="ECO:0000256" key="1">
    <source>
        <dbReference type="SAM" id="MobiDB-lite"/>
    </source>
</evidence>
<feature type="domain" description="CAAX prenyl protease 2/Lysostaphin resistance protein A-like" evidence="3">
    <location>
        <begin position="163"/>
        <end position="251"/>
    </location>
</feature>
<dbReference type="InterPro" id="IPR003675">
    <property type="entry name" value="Rce1/LyrA-like_dom"/>
</dbReference>
<dbReference type="Proteomes" id="UP000665944">
    <property type="component" value="Unassembled WGS sequence"/>
</dbReference>
<name>A0A533ITZ5_STAHO</name>
<dbReference type="GO" id="GO:0008237">
    <property type="term" value="F:metallopeptidase activity"/>
    <property type="evidence" value="ECO:0007669"/>
    <property type="project" value="UniProtKB-KW"/>
</dbReference>